<reference evidence="4" key="1">
    <citation type="submission" date="2014-04" db="EMBL/GenBank/DDBJ databases">
        <title>Evolutionary Origins and Diversification of the Mycorrhizal Mutualists.</title>
        <authorList>
            <consortium name="DOE Joint Genome Institute"/>
            <consortium name="Mycorrhizal Genomics Consortium"/>
            <person name="Kohler A."/>
            <person name="Kuo A."/>
            <person name="Nagy L.G."/>
            <person name="Floudas D."/>
            <person name="Copeland A."/>
            <person name="Barry K.W."/>
            <person name="Cichocki N."/>
            <person name="Veneault-Fourrey C."/>
            <person name="LaButti K."/>
            <person name="Lindquist E.A."/>
            <person name="Lipzen A."/>
            <person name="Lundell T."/>
            <person name="Morin E."/>
            <person name="Murat C."/>
            <person name="Riley R."/>
            <person name="Ohm R."/>
            <person name="Sun H."/>
            <person name="Tunlid A."/>
            <person name="Henrissat B."/>
            <person name="Grigoriev I.V."/>
            <person name="Hibbett D.S."/>
            <person name="Martin F."/>
        </authorList>
    </citation>
    <scope>NUCLEOTIDE SEQUENCE [LARGE SCALE GENOMIC DNA]</scope>
    <source>
        <strain evidence="4">FD-334 SS-4</strain>
    </source>
</reference>
<feature type="compositionally biased region" description="Basic residues" evidence="1">
    <location>
        <begin position="40"/>
        <end position="50"/>
    </location>
</feature>
<feature type="region of interest" description="Disordered" evidence="1">
    <location>
        <begin position="21"/>
        <end position="51"/>
    </location>
</feature>
<evidence type="ECO:0000256" key="1">
    <source>
        <dbReference type="SAM" id="MobiDB-lite"/>
    </source>
</evidence>
<evidence type="ECO:0000256" key="2">
    <source>
        <dbReference type="SAM" id="SignalP"/>
    </source>
</evidence>
<dbReference type="AlphaFoldDB" id="A0A0D2P0K8"/>
<evidence type="ECO:0000313" key="4">
    <source>
        <dbReference type="Proteomes" id="UP000054270"/>
    </source>
</evidence>
<proteinExistence type="predicted"/>
<dbReference type="EMBL" id="KN817551">
    <property type="protein sequence ID" value="KJA22236.1"/>
    <property type="molecule type" value="Genomic_DNA"/>
</dbReference>
<protein>
    <submittedName>
        <fullName evidence="3">Uncharacterized protein</fullName>
    </submittedName>
</protein>
<gene>
    <name evidence="3" type="ORF">HYPSUDRAFT_202260</name>
</gene>
<evidence type="ECO:0000313" key="3">
    <source>
        <dbReference type="EMBL" id="KJA22236.1"/>
    </source>
</evidence>
<keyword evidence="2" id="KW-0732">Signal</keyword>
<accession>A0A0D2P0K8</accession>
<keyword evidence="4" id="KW-1185">Reference proteome</keyword>
<feature type="signal peptide" evidence="2">
    <location>
        <begin position="1"/>
        <end position="15"/>
    </location>
</feature>
<sequence length="93" mass="10144">MLGLVTRILAAHADAFVYAGASDPTAPRADGARQGTSRSRVPRTRRHHHCPAAPPAALEEHFYVHIAVLYVRPELTSRVPCKSPPLIASELRI</sequence>
<name>A0A0D2P0K8_HYPSF</name>
<organism evidence="3 4">
    <name type="scientific">Hypholoma sublateritium (strain FD-334 SS-4)</name>
    <dbReference type="NCBI Taxonomy" id="945553"/>
    <lineage>
        <taxon>Eukaryota</taxon>
        <taxon>Fungi</taxon>
        <taxon>Dikarya</taxon>
        <taxon>Basidiomycota</taxon>
        <taxon>Agaricomycotina</taxon>
        <taxon>Agaricomycetes</taxon>
        <taxon>Agaricomycetidae</taxon>
        <taxon>Agaricales</taxon>
        <taxon>Agaricineae</taxon>
        <taxon>Strophariaceae</taxon>
        <taxon>Hypholoma</taxon>
    </lineage>
</organism>
<dbReference type="Proteomes" id="UP000054270">
    <property type="component" value="Unassembled WGS sequence"/>
</dbReference>
<feature type="chain" id="PRO_5012249434" evidence="2">
    <location>
        <begin position="16"/>
        <end position="93"/>
    </location>
</feature>